<evidence type="ECO:0000256" key="3">
    <source>
        <dbReference type="ARBA" id="ARBA00023295"/>
    </source>
</evidence>
<dbReference type="InterPro" id="IPR008979">
    <property type="entry name" value="Galactose-bd-like_sf"/>
</dbReference>
<dbReference type="Gene3D" id="2.60.40.10">
    <property type="entry name" value="Immunoglobulins"/>
    <property type="match status" value="1"/>
</dbReference>
<dbReference type="EMBL" id="FQYO01000001">
    <property type="protein sequence ID" value="SHI29197.1"/>
    <property type="molecule type" value="Genomic_DNA"/>
</dbReference>
<feature type="domain" description="Glycosyl hydrolases family 2 sugar binding" evidence="5">
    <location>
        <begin position="23"/>
        <end position="140"/>
    </location>
</feature>
<dbReference type="PANTHER" id="PTHR42732">
    <property type="entry name" value="BETA-GALACTOSIDASE"/>
    <property type="match status" value="1"/>
</dbReference>
<keyword evidence="2 6" id="KW-0378">Hydrolase</keyword>
<proteinExistence type="inferred from homology"/>
<evidence type="ECO:0000313" key="6">
    <source>
        <dbReference type="EMBL" id="SHI29197.1"/>
    </source>
</evidence>
<dbReference type="SUPFAM" id="SSF51445">
    <property type="entry name" value="(Trans)glycosidases"/>
    <property type="match status" value="1"/>
</dbReference>
<keyword evidence="3" id="KW-0326">Glycosidase</keyword>
<evidence type="ECO:0000259" key="4">
    <source>
        <dbReference type="Pfam" id="PF02836"/>
    </source>
</evidence>
<dbReference type="InterPro" id="IPR006103">
    <property type="entry name" value="Glyco_hydro_2_cat"/>
</dbReference>
<dbReference type="STRING" id="1447782.SAMN05444417_0060"/>
<dbReference type="PANTHER" id="PTHR42732:SF2">
    <property type="entry name" value="BETA-MANNOSIDASE"/>
    <property type="match status" value="1"/>
</dbReference>
<dbReference type="RefSeq" id="WP_073325529.1">
    <property type="nucleotide sequence ID" value="NZ_FQYO01000001.1"/>
</dbReference>
<reference evidence="6 7" key="1">
    <citation type="submission" date="2016-11" db="EMBL/GenBank/DDBJ databases">
        <authorList>
            <person name="Jaros S."/>
            <person name="Januszkiewicz K."/>
            <person name="Wedrychowicz H."/>
        </authorList>
    </citation>
    <scope>NUCLEOTIDE SEQUENCE [LARGE SCALE GENOMIC DNA]</scope>
    <source>
        <strain evidence="6 7">DSM 100565</strain>
    </source>
</reference>
<dbReference type="SUPFAM" id="SSF49785">
    <property type="entry name" value="Galactose-binding domain-like"/>
    <property type="match status" value="1"/>
</dbReference>
<dbReference type="Pfam" id="PF02837">
    <property type="entry name" value="Glyco_hydro_2_N"/>
    <property type="match status" value="1"/>
</dbReference>
<dbReference type="Pfam" id="PF02836">
    <property type="entry name" value="Glyco_hydro_2_C"/>
    <property type="match status" value="1"/>
</dbReference>
<feature type="domain" description="Glycoside hydrolase family 2 catalytic" evidence="4">
    <location>
        <begin position="292"/>
        <end position="452"/>
    </location>
</feature>
<comment type="similarity">
    <text evidence="1">Belongs to the glycosyl hydrolase 2 family.</text>
</comment>
<keyword evidence="7" id="KW-1185">Reference proteome</keyword>
<dbReference type="InterPro" id="IPR013783">
    <property type="entry name" value="Ig-like_fold"/>
</dbReference>
<gene>
    <name evidence="6" type="ORF">SAMN05444417_0060</name>
</gene>
<accession>A0A1M5ZY40</accession>
<name>A0A1M5ZY40_9RHOB</name>
<dbReference type="InterPro" id="IPR006104">
    <property type="entry name" value="Glyco_hydro_2_N"/>
</dbReference>
<dbReference type="InterPro" id="IPR036156">
    <property type="entry name" value="Beta-gal/glucu_dom_sf"/>
</dbReference>
<dbReference type="SUPFAM" id="SSF49303">
    <property type="entry name" value="beta-Galactosidase/glucuronidase domain"/>
    <property type="match status" value="1"/>
</dbReference>
<dbReference type="GO" id="GO:0004553">
    <property type="term" value="F:hydrolase activity, hydrolyzing O-glycosyl compounds"/>
    <property type="evidence" value="ECO:0007669"/>
    <property type="project" value="InterPro"/>
</dbReference>
<evidence type="ECO:0000259" key="5">
    <source>
        <dbReference type="Pfam" id="PF02837"/>
    </source>
</evidence>
<evidence type="ECO:0000256" key="1">
    <source>
        <dbReference type="ARBA" id="ARBA00007401"/>
    </source>
</evidence>
<dbReference type="Gene3D" id="3.20.20.80">
    <property type="entry name" value="Glycosidases"/>
    <property type="match status" value="1"/>
</dbReference>
<protein>
    <submittedName>
        <fullName evidence="6">Glycosyl hydrolases family 2, TIM barrel domain</fullName>
    </submittedName>
</protein>
<sequence length="610" mass="68230">MTKHELAERHPHPRMARERWIDLSGPWDFRHDDADEGLDAGWGAGEIAGTRPIVVPYPPESEASGIGDPGFHPVLWYRRDFVRPEMAPGERLVLRFGAVDHAARVWVNGTLVATHEGGHTPFEADVTAALVGAGPQTITVRAEDPPEENRIPRGKQDWQEEPHGIWYNRTSGIWQPVWATILPAVHMTDMHLVPSLARANLRCEIRLNRRPATALPVRVRISTDGRVLADTTVMVDEAEAEFDVAVPAFAHSTRRERMVWSPEHPRLLDAEVSAGDDRIETYVGFRTVGTEAGRFTLNERPTFLRMVLGQNYWPKSHLAASGEELRREVELIKALGFNGVRIHQKIEDPRFLYWCDRIGVMVWEEMPSAYVFSNSAVERLSREWTEAIRRDKGHPCIVAWVPFNESWGVSEISRRPDQAAYTRALYHLTKALDPSRPVISNDGWELTETDIVSIHDYAPRGAGLTARYGDAGALEDLLRGFGAPGRRLLLDEAAAGDRPVMLTEFGGLSFTPDAGDHWVGYATVPDEAAFEARLVEWFDAIAAMPLLQGYCYTQLTDTMQEVNGLLTEDREPKLPIAALRRILTAPAAAIPGEEVDLERRAALERTGRAG</sequence>
<dbReference type="Gene3D" id="2.60.120.260">
    <property type="entry name" value="Galactose-binding domain-like"/>
    <property type="match status" value="1"/>
</dbReference>
<evidence type="ECO:0000313" key="7">
    <source>
        <dbReference type="Proteomes" id="UP000184292"/>
    </source>
</evidence>
<dbReference type="OrthoDB" id="9758603at2"/>
<evidence type="ECO:0000256" key="2">
    <source>
        <dbReference type="ARBA" id="ARBA00022801"/>
    </source>
</evidence>
<dbReference type="AlphaFoldDB" id="A0A1M5ZY40"/>
<dbReference type="GO" id="GO:0005975">
    <property type="term" value="P:carbohydrate metabolic process"/>
    <property type="evidence" value="ECO:0007669"/>
    <property type="project" value="InterPro"/>
</dbReference>
<dbReference type="InterPro" id="IPR017853">
    <property type="entry name" value="GH"/>
</dbReference>
<dbReference type="InterPro" id="IPR051913">
    <property type="entry name" value="GH2_Domain-Containing"/>
</dbReference>
<organism evidence="6 7">
    <name type="scientific">Wenxinia saemankumensis</name>
    <dbReference type="NCBI Taxonomy" id="1447782"/>
    <lineage>
        <taxon>Bacteria</taxon>
        <taxon>Pseudomonadati</taxon>
        <taxon>Pseudomonadota</taxon>
        <taxon>Alphaproteobacteria</taxon>
        <taxon>Rhodobacterales</taxon>
        <taxon>Roseobacteraceae</taxon>
        <taxon>Wenxinia</taxon>
    </lineage>
</organism>
<dbReference type="Proteomes" id="UP000184292">
    <property type="component" value="Unassembled WGS sequence"/>
</dbReference>